<keyword evidence="1" id="KW-0560">Oxidoreductase</keyword>
<dbReference type="InterPro" id="IPR036502">
    <property type="entry name" value="NiSOD_sf"/>
</dbReference>
<evidence type="ECO:0000313" key="2">
    <source>
        <dbReference type="Proteomes" id="UP000028922"/>
    </source>
</evidence>
<dbReference type="Gene3D" id="1.20.120.400">
    <property type="entry name" value="Nickel-containing superoxide dismutase"/>
    <property type="match status" value="1"/>
</dbReference>
<dbReference type="Proteomes" id="UP000028922">
    <property type="component" value="Unassembled WGS sequence"/>
</dbReference>
<dbReference type="NCBIfam" id="TIGR02753">
    <property type="entry name" value="sodN"/>
    <property type="match status" value="1"/>
</dbReference>
<dbReference type="Pfam" id="PF09055">
    <property type="entry name" value="Sod_Ni"/>
    <property type="match status" value="1"/>
</dbReference>
<reference evidence="1 2" key="1">
    <citation type="submission" date="2014-08" db="EMBL/GenBank/DDBJ databases">
        <title>Comparative genomics reveals surprising divergence of two closely related strains of uncultivated UCYN-A cyanobacteria.</title>
        <authorList>
            <person name="Bombar D."/>
            <person name="Heller P."/>
            <person name="Sanchez-Baracaldo P."/>
            <person name="Carter B.J."/>
            <person name="Zert J.P."/>
        </authorList>
    </citation>
    <scope>NUCLEOTIDE SEQUENCE [LARGE SCALE GENOMIC DNA]</scope>
</reference>
<sequence length="162" mass="18427">MIMRLLKTIATQVKNWFPAPTVHAHCDGPCGVYDPASARIAAEAVVSMTKKILDLQPPTSNNIEGIAAYQNTLSRYIAIKEEQAQLAKKELLVLWTDYFKPVHLEQYPDLHTKFWNAAKLCSACKVEVNSDNTEKLMSAIEDIQRIFWQTKGRTDVSWYRAN</sequence>
<dbReference type="PATRIC" id="fig|1527444.3.peg.553"/>
<dbReference type="eggNOG" id="ENOG502ZR3M">
    <property type="taxonomic scope" value="Bacteria"/>
</dbReference>
<dbReference type="STRING" id="1527444.ucyna2_00575"/>
<organism evidence="1 2">
    <name type="scientific">Candidatus Atelocyanobacterium thalassa isolate SIO64986</name>
    <dbReference type="NCBI Taxonomy" id="1527444"/>
    <lineage>
        <taxon>Bacteria</taxon>
        <taxon>Bacillati</taxon>
        <taxon>Cyanobacteriota</taxon>
        <taxon>Cyanophyceae</taxon>
        <taxon>Oscillatoriophycideae</taxon>
        <taxon>Chroococcales</taxon>
        <taxon>Aphanothecaceae</taxon>
        <taxon>Candidatus Atelocyanobacterium</taxon>
        <taxon>Candidatus Atelocyanobacterium thalassae</taxon>
    </lineage>
</organism>
<comment type="caution">
    <text evidence="1">The sequence shown here is derived from an EMBL/GenBank/DDBJ whole genome shotgun (WGS) entry which is preliminary data.</text>
</comment>
<dbReference type="AlphaFoldDB" id="A0A086CHN5"/>
<proteinExistence type="predicted"/>
<dbReference type="EMBL" id="JPSP01000004">
    <property type="protein sequence ID" value="KFF41699.1"/>
    <property type="molecule type" value="Genomic_DNA"/>
</dbReference>
<evidence type="ECO:0000313" key="1">
    <source>
        <dbReference type="EMBL" id="KFF41699.1"/>
    </source>
</evidence>
<gene>
    <name evidence="1" type="ORF">ucyna2_00575</name>
</gene>
<dbReference type="GO" id="GO:0016151">
    <property type="term" value="F:nickel cation binding"/>
    <property type="evidence" value="ECO:0007669"/>
    <property type="project" value="InterPro"/>
</dbReference>
<accession>A0A086CHN5</accession>
<dbReference type="GO" id="GO:0004784">
    <property type="term" value="F:superoxide dismutase activity"/>
    <property type="evidence" value="ECO:0007669"/>
    <property type="project" value="UniProtKB-EC"/>
</dbReference>
<dbReference type="InterPro" id="IPR014123">
    <property type="entry name" value="Superoxide_dismutase_Ni-type"/>
</dbReference>
<dbReference type="EC" id="1.15.1.1" evidence="1"/>
<dbReference type="SUPFAM" id="SSF109770">
    <property type="entry name" value="Nickel-containing superoxide dismutase, NiSOD"/>
    <property type="match status" value="1"/>
</dbReference>
<name>A0A086CHN5_9CHRO</name>
<protein>
    <submittedName>
        <fullName evidence="1">Superoxide dismutase, Ni</fullName>
        <ecNumber evidence="1">1.15.1.1</ecNumber>
    </submittedName>
</protein>